<accession>A0A212U2B8</accession>
<dbReference type="InterPro" id="IPR019808">
    <property type="entry name" value="Histidine_triad_CS"/>
</dbReference>
<dbReference type="InterPro" id="IPR001310">
    <property type="entry name" value="Histidine_triad_HIT"/>
</dbReference>
<evidence type="ECO:0000256" key="1">
    <source>
        <dbReference type="PIRSR" id="PIRSR601310-1"/>
    </source>
</evidence>
<evidence type="ECO:0000259" key="4">
    <source>
        <dbReference type="PROSITE" id="PS51084"/>
    </source>
</evidence>
<dbReference type="GO" id="GO:0003824">
    <property type="term" value="F:catalytic activity"/>
    <property type="evidence" value="ECO:0007669"/>
    <property type="project" value="InterPro"/>
</dbReference>
<gene>
    <name evidence="5" type="ORF">SAMN05445756_1827</name>
</gene>
<dbReference type="SUPFAM" id="SSF54197">
    <property type="entry name" value="HIT-like"/>
    <property type="match status" value="1"/>
</dbReference>
<dbReference type="EMBL" id="FYEZ01000002">
    <property type="protein sequence ID" value="SNC72389.1"/>
    <property type="molecule type" value="Genomic_DNA"/>
</dbReference>
<dbReference type="InterPro" id="IPR011146">
    <property type="entry name" value="HIT-like"/>
</dbReference>
<dbReference type="Pfam" id="PF01230">
    <property type="entry name" value="HIT"/>
    <property type="match status" value="1"/>
</dbReference>
<evidence type="ECO:0000313" key="6">
    <source>
        <dbReference type="Proteomes" id="UP000198122"/>
    </source>
</evidence>
<reference evidence="5 6" key="1">
    <citation type="submission" date="2017-06" db="EMBL/GenBank/DDBJ databases">
        <authorList>
            <person name="Kim H.J."/>
            <person name="Triplett B.A."/>
        </authorList>
    </citation>
    <scope>NUCLEOTIDE SEQUENCE [LARGE SCALE GENOMIC DNA]</scope>
    <source>
        <strain evidence="5 6">DSM 22179</strain>
    </source>
</reference>
<dbReference type="OrthoDB" id="9784774at2"/>
<evidence type="ECO:0000256" key="2">
    <source>
        <dbReference type="PIRSR" id="PIRSR601310-3"/>
    </source>
</evidence>
<dbReference type="PROSITE" id="PS00892">
    <property type="entry name" value="HIT_1"/>
    <property type="match status" value="1"/>
</dbReference>
<dbReference type="RefSeq" id="WP_088818743.1">
    <property type="nucleotide sequence ID" value="NZ_FYEZ01000002.1"/>
</dbReference>
<feature type="active site" description="Tele-AMP-histidine intermediate" evidence="1">
    <location>
        <position position="106"/>
    </location>
</feature>
<feature type="short sequence motif" description="Histidine triad motif" evidence="2 3">
    <location>
        <begin position="104"/>
        <end position="108"/>
    </location>
</feature>
<proteinExistence type="predicted"/>
<keyword evidence="6" id="KW-1185">Reference proteome</keyword>
<dbReference type="InterPro" id="IPR036265">
    <property type="entry name" value="HIT-like_sf"/>
</dbReference>
<evidence type="ECO:0000313" key="5">
    <source>
        <dbReference type="EMBL" id="SNC72389.1"/>
    </source>
</evidence>
<dbReference type="Gene3D" id="3.30.428.10">
    <property type="entry name" value="HIT-like"/>
    <property type="match status" value="1"/>
</dbReference>
<dbReference type="PROSITE" id="PS51084">
    <property type="entry name" value="HIT_2"/>
    <property type="match status" value="1"/>
</dbReference>
<evidence type="ECO:0000256" key="3">
    <source>
        <dbReference type="PROSITE-ProRule" id="PRU00464"/>
    </source>
</evidence>
<organism evidence="5 6">
    <name type="scientific">Kytococcus aerolatus</name>
    <dbReference type="NCBI Taxonomy" id="592308"/>
    <lineage>
        <taxon>Bacteria</taxon>
        <taxon>Bacillati</taxon>
        <taxon>Actinomycetota</taxon>
        <taxon>Actinomycetes</taxon>
        <taxon>Micrococcales</taxon>
        <taxon>Kytococcaceae</taxon>
        <taxon>Kytococcus</taxon>
    </lineage>
</organism>
<dbReference type="PRINTS" id="PR00332">
    <property type="entry name" value="HISTRIAD"/>
</dbReference>
<feature type="domain" description="HIT" evidence="4">
    <location>
        <begin position="11"/>
        <end position="120"/>
    </location>
</feature>
<dbReference type="PANTHER" id="PTHR23089">
    <property type="entry name" value="HISTIDINE TRIAD HIT PROTEIN"/>
    <property type="match status" value="1"/>
</dbReference>
<sequence>MSAPQTQDDCLFCQIVTGSIPNDTVVETERVLAFRDIQPQAPTHVLVIPKDHHATLAAVAVDDPQLASELLAVVPQVASAEGLEVDGYRVVANTGTHGQQTVHHVHLHVLGGRQLQWPPG</sequence>
<dbReference type="CDD" id="cd01276">
    <property type="entry name" value="PKCI_related"/>
    <property type="match status" value="1"/>
</dbReference>
<protein>
    <submittedName>
        <fullName evidence="5">Histidine triad (HIT) family protein</fullName>
    </submittedName>
</protein>
<name>A0A212U2B8_9MICO</name>
<dbReference type="AlphaFoldDB" id="A0A212U2B8"/>
<dbReference type="Proteomes" id="UP000198122">
    <property type="component" value="Unassembled WGS sequence"/>
</dbReference>